<dbReference type="InterPro" id="IPR027786">
    <property type="entry name" value="Nse4/EID"/>
</dbReference>
<comment type="subunit">
    <text evidence="7">Component of the SMC5-SMC6 complex.</text>
</comment>
<evidence type="ECO:0000256" key="3">
    <source>
        <dbReference type="ARBA" id="ARBA00022763"/>
    </source>
</evidence>
<keyword evidence="12" id="KW-1185">Reference proteome</keyword>
<keyword evidence="6 7" id="KW-0539">Nucleus</keyword>
<evidence type="ECO:0000313" key="12">
    <source>
        <dbReference type="Proteomes" id="UP000267821"/>
    </source>
</evidence>
<dbReference type="GO" id="GO:0030915">
    <property type="term" value="C:Smc5-Smc6 complex"/>
    <property type="evidence" value="ECO:0007669"/>
    <property type="project" value="UniProtKB-UniRule"/>
</dbReference>
<dbReference type="STRING" id="1051890.A0A3N4LH01"/>
<dbReference type="PANTHER" id="PTHR16140">
    <property type="entry name" value="NON-STRUCTURAL MAINTENANCE OF CHROMOSOMES ELEMENT 4"/>
    <property type="match status" value="1"/>
</dbReference>
<dbReference type="EMBL" id="ML121554">
    <property type="protein sequence ID" value="RPB22133.1"/>
    <property type="molecule type" value="Genomic_DNA"/>
</dbReference>
<evidence type="ECO:0000256" key="6">
    <source>
        <dbReference type="ARBA" id="ARBA00023242"/>
    </source>
</evidence>
<protein>
    <recommendedName>
        <fullName evidence="7">Non-structural maintenance of chromosomes element 4</fullName>
    </recommendedName>
</protein>
<keyword evidence="3 7" id="KW-0227">DNA damage</keyword>
<organism evidence="11 12">
    <name type="scientific">Terfezia boudieri ATCC MYA-4762</name>
    <dbReference type="NCBI Taxonomy" id="1051890"/>
    <lineage>
        <taxon>Eukaryota</taxon>
        <taxon>Fungi</taxon>
        <taxon>Dikarya</taxon>
        <taxon>Ascomycota</taxon>
        <taxon>Pezizomycotina</taxon>
        <taxon>Pezizomycetes</taxon>
        <taxon>Pezizales</taxon>
        <taxon>Pezizaceae</taxon>
        <taxon>Terfezia</taxon>
    </lineage>
</organism>
<keyword evidence="5 7" id="KW-0234">DNA repair</keyword>
<evidence type="ECO:0000256" key="8">
    <source>
        <dbReference type="SAM" id="MobiDB-lite"/>
    </source>
</evidence>
<comment type="subcellular location">
    <subcellularLocation>
        <location evidence="1 7">Nucleus</location>
    </subcellularLocation>
</comment>
<evidence type="ECO:0000256" key="1">
    <source>
        <dbReference type="ARBA" id="ARBA00004123"/>
    </source>
</evidence>
<evidence type="ECO:0000256" key="2">
    <source>
        <dbReference type="ARBA" id="ARBA00008997"/>
    </source>
</evidence>
<dbReference type="Proteomes" id="UP000267821">
    <property type="component" value="Unassembled WGS sequence"/>
</dbReference>
<sequence length="357" mass="39910">MVKREKGKGKATQALHEKVIAEEGDKQFYDPDQKPEERRIVRKGLRELGRSLNDNKAEYLLPNSTGLLTTLTKANQLFKSVKQTSDATLDSRILVDAADMAYNRAKALSLGTSAATGIDVDEFVGKLITYMRNSPDVGQRRAGDDDEQHGGGDEGDMLDWAYLGRTATFKGNKRPATSDFLLGPLSVEKRQRIIKSRASGLKRNAANIVRPQELKPSDIQNQESNSTTKLVMEIADTLDEYLTEHDLTEEGQGVNYFRFVINPKSFAQTVENIFYVSFLVRDGRAALWEGDDGWPWLGLAEAASAEEARERGVVKRQVICTVDMWMWRELVGVLGLEESIIPFRQAKEEVGTGGWYS</sequence>
<gene>
    <name evidence="11" type="ORF">L211DRAFT_789243</name>
</gene>
<dbReference type="GO" id="GO:0006281">
    <property type="term" value="P:DNA repair"/>
    <property type="evidence" value="ECO:0007669"/>
    <property type="project" value="UniProtKB-UniRule"/>
</dbReference>
<dbReference type="InParanoid" id="A0A3N4LH01"/>
<feature type="compositionally biased region" description="Basic and acidic residues" evidence="8">
    <location>
        <begin position="138"/>
        <end position="152"/>
    </location>
</feature>
<feature type="domain" description="Non-structural maintenance of chromosome element 4 C-terminal" evidence="9">
    <location>
        <begin position="254"/>
        <end position="341"/>
    </location>
</feature>
<comment type="function">
    <text evidence="7">Component of the SMC5-SMC6 complex, that promotes sister chromatid alignment after DNA damage and facilitates double-stranded DNA breaks (DSBs) repair via homologous recombination between sister chromatids.</text>
</comment>
<feature type="region of interest" description="Disordered" evidence="8">
    <location>
        <begin position="135"/>
        <end position="155"/>
    </location>
</feature>
<accession>A0A3N4LH01</accession>
<feature type="domain" description="Nse4/EID protein Nse3/MAGE-binding" evidence="10">
    <location>
        <begin position="90"/>
        <end position="147"/>
    </location>
</feature>
<evidence type="ECO:0000259" key="10">
    <source>
        <dbReference type="Pfam" id="PF15412"/>
    </source>
</evidence>
<evidence type="ECO:0000256" key="7">
    <source>
        <dbReference type="RuleBase" id="RU365071"/>
    </source>
</evidence>
<evidence type="ECO:0000259" key="9">
    <source>
        <dbReference type="Pfam" id="PF08743"/>
    </source>
</evidence>
<dbReference type="Pfam" id="PF08743">
    <property type="entry name" value="Nse4_C"/>
    <property type="match status" value="1"/>
</dbReference>
<dbReference type="PANTHER" id="PTHR16140:SF0">
    <property type="entry name" value="NON-STRUCTURAL MAINTENANCE OF CHROMOSOMES ELEMENT 4"/>
    <property type="match status" value="1"/>
</dbReference>
<dbReference type="Pfam" id="PF15412">
    <property type="entry name" value="Nse4-Nse3_bdg"/>
    <property type="match status" value="1"/>
</dbReference>
<proteinExistence type="inferred from homology"/>
<evidence type="ECO:0000256" key="5">
    <source>
        <dbReference type="ARBA" id="ARBA00023204"/>
    </source>
</evidence>
<dbReference type="GO" id="GO:0006310">
    <property type="term" value="P:DNA recombination"/>
    <property type="evidence" value="ECO:0007669"/>
    <property type="project" value="UniProtKB-UniRule"/>
</dbReference>
<dbReference type="GO" id="GO:0005634">
    <property type="term" value="C:nucleus"/>
    <property type="evidence" value="ECO:0007669"/>
    <property type="project" value="UniProtKB-SubCell"/>
</dbReference>
<dbReference type="AlphaFoldDB" id="A0A3N4LH01"/>
<dbReference type="InterPro" id="IPR014854">
    <property type="entry name" value="Nse4_C"/>
</dbReference>
<reference evidence="11 12" key="1">
    <citation type="journal article" date="2018" name="Nat. Ecol. Evol.">
        <title>Pezizomycetes genomes reveal the molecular basis of ectomycorrhizal truffle lifestyle.</title>
        <authorList>
            <person name="Murat C."/>
            <person name="Payen T."/>
            <person name="Noel B."/>
            <person name="Kuo A."/>
            <person name="Morin E."/>
            <person name="Chen J."/>
            <person name="Kohler A."/>
            <person name="Krizsan K."/>
            <person name="Balestrini R."/>
            <person name="Da Silva C."/>
            <person name="Montanini B."/>
            <person name="Hainaut M."/>
            <person name="Levati E."/>
            <person name="Barry K.W."/>
            <person name="Belfiori B."/>
            <person name="Cichocki N."/>
            <person name="Clum A."/>
            <person name="Dockter R.B."/>
            <person name="Fauchery L."/>
            <person name="Guy J."/>
            <person name="Iotti M."/>
            <person name="Le Tacon F."/>
            <person name="Lindquist E.A."/>
            <person name="Lipzen A."/>
            <person name="Malagnac F."/>
            <person name="Mello A."/>
            <person name="Molinier V."/>
            <person name="Miyauchi S."/>
            <person name="Poulain J."/>
            <person name="Riccioni C."/>
            <person name="Rubini A."/>
            <person name="Sitrit Y."/>
            <person name="Splivallo R."/>
            <person name="Traeger S."/>
            <person name="Wang M."/>
            <person name="Zifcakova L."/>
            <person name="Wipf D."/>
            <person name="Zambonelli A."/>
            <person name="Paolocci F."/>
            <person name="Nowrousian M."/>
            <person name="Ottonello S."/>
            <person name="Baldrian P."/>
            <person name="Spatafora J.W."/>
            <person name="Henrissat B."/>
            <person name="Nagy L.G."/>
            <person name="Aury J.M."/>
            <person name="Wincker P."/>
            <person name="Grigoriev I.V."/>
            <person name="Bonfante P."/>
            <person name="Martin F.M."/>
        </authorList>
    </citation>
    <scope>NUCLEOTIDE SEQUENCE [LARGE SCALE GENOMIC DNA]</scope>
    <source>
        <strain evidence="11 12">ATCC MYA-4762</strain>
    </source>
</reference>
<dbReference type="InterPro" id="IPR029225">
    <property type="entry name" value="Nse4_Nse3-bd"/>
</dbReference>
<dbReference type="OrthoDB" id="361242at2759"/>
<comment type="similarity">
    <text evidence="2 7">Belongs to the NSE4 family.</text>
</comment>
<keyword evidence="4 7" id="KW-0233">DNA recombination</keyword>
<name>A0A3N4LH01_9PEZI</name>
<evidence type="ECO:0000256" key="4">
    <source>
        <dbReference type="ARBA" id="ARBA00023172"/>
    </source>
</evidence>
<evidence type="ECO:0000313" key="11">
    <source>
        <dbReference type="EMBL" id="RPB22133.1"/>
    </source>
</evidence>